<proteinExistence type="predicted"/>
<evidence type="ECO:0000313" key="1">
    <source>
        <dbReference type="EMBL" id="ETO73547.1"/>
    </source>
</evidence>
<dbReference type="EMBL" id="ANJA01001869">
    <property type="protein sequence ID" value="ETO73547.1"/>
    <property type="molecule type" value="Genomic_DNA"/>
</dbReference>
<comment type="caution">
    <text evidence="1">The sequence shown here is derived from an EMBL/GenBank/DDBJ whole genome shotgun (WGS) entry which is preliminary data.</text>
</comment>
<gene>
    <name evidence="1" type="ORF">F444_10519</name>
</gene>
<protein>
    <submittedName>
        <fullName evidence="1">Uncharacterized protein</fullName>
    </submittedName>
</protein>
<dbReference type="Proteomes" id="UP000028582">
    <property type="component" value="Unassembled WGS sequence"/>
</dbReference>
<dbReference type="AlphaFoldDB" id="A0A081A3T6"/>
<feature type="non-terminal residue" evidence="1">
    <location>
        <position position="1"/>
    </location>
</feature>
<accession>A0A081A3T6</accession>
<sequence>HFDLATDKQEFIISASIVETIVGDLFFRGGDELETSSDAESDEDVNVADAIARKASEQAKNRVNAMKLFIL</sequence>
<name>A0A081A3T6_PHYNI</name>
<organism evidence="1 2">
    <name type="scientific">Phytophthora nicotianae P1976</name>
    <dbReference type="NCBI Taxonomy" id="1317066"/>
    <lineage>
        <taxon>Eukaryota</taxon>
        <taxon>Sar</taxon>
        <taxon>Stramenopiles</taxon>
        <taxon>Oomycota</taxon>
        <taxon>Peronosporomycetes</taxon>
        <taxon>Peronosporales</taxon>
        <taxon>Peronosporaceae</taxon>
        <taxon>Phytophthora</taxon>
    </lineage>
</organism>
<reference evidence="1 2" key="1">
    <citation type="submission" date="2013-11" db="EMBL/GenBank/DDBJ databases">
        <title>The Genome Sequence of Phytophthora parasitica P1976.</title>
        <authorList>
            <consortium name="The Broad Institute Genomics Platform"/>
            <person name="Russ C."/>
            <person name="Tyler B."/>
            <person name="Panabieres F."/>
            <person name="Shan W."/>
            <person name="Tripathy S."/>
            <person name="Grunwald N."/>
            <person name="Machado M."/>
            <person name="Johnson C.S."/>
            <person name="Walker B."/>
            <person name="Young S."/>
            <person name="Zeng Q."/>
            <person name="Gargeya S."/>
            <person name="Fitzgerald M."/>
            <person name="Haas B."/>
            <person name="Abouelleil A."/>
            <person name="Allen A.W."/>
            <person name="Alvarado L."/>
            <person name="Arachchi H.M."/>
            <person name="Berlin A.M."/>
            <person name="Chapman S.B."/>
            <person name="Gainer-Dewar J."/>
            <person name="Goldberg J."/>
            <person name="Griggs A."/>
            <person name="Gujja S."/>
            <person name="Hansen M."/>
            <person name="Howarth C."/>
            <person name="Imamovic A."/>
            <person name="Ireland A."/>
            <person name="Larimer J."/>
            <person name="McCowan C."/>
            <person name="Murphy C."/>
            <person name="Pearson M."/>
            <person name="Poon T.W."/>
            <person name="Priest M."/>
            <person name="Roberts A."/>
            <person name="Saif S."/>
            <person name="Shea T."/>
            <person name="Sisk P."/>
            <person name="Sykes S."/>
            <person name="Wortman J."/>
            <person name="Nusbaum C."/>
            <person name="Birren B."/>
        </authorList>
    </citation>
    <scope>NUCLEOTIDE SEQUENCE [LARGE SCALE GENOMIC DNA]</scope>
    <source>
        <strain evidence="1 2">P1976</strain>
    </source>
</reference>
<evidence type="ECO:0000313" key="2">
    <source>
        <dbReference type="Proteomes" id="UP000028582"/>
    </source>
</evidence>